<dbReference type="EMBL" id="JBHUMQ010000057">
    <property type="protein sequence ID" value="MFD2696075.1"/>
    <property type="molecule type" value="Genomic_DNA"/>
</dbReference>
<accession>A0ABW5S9I2</accession>
<dbReference type="RefSeq" id="WP_253061814.1">
    <property type="nucleotide sequence ID" value="NZ_JAMXWM010000010.1"/>
</dbReference>
<evidence type="ECO:0000313" key="2">
    <source>
        <dbReference type="Proteomes" id="UP001597399"/>
    </source>
</evidence>
<protein>
    <submittedName>
        <fullName evidence="1">Uncharacterized protein</fullName>
    </submittedName>
</protein>
<sequence>MRTWIMEVAAVVVGLAATLIVYQSVTGHLGTELGSMWTWFNTIWQG</sequence>
<gene>
    <name evidence="1" type="ORF">ACFSUE_20940</name>
</gene>
<dbReference type="Proteomes" id="UP001597399">
    <property type="component" value="Unassembled WGS sequence"/>
</dbReference>
<name>A0ABW5S9I2_9BACL</name>
<proteinExistence type="predicted"/>
<keyword evidence="2" id="KW-1185">Reference proteome</keyword>
<comment type="caution">
    <text evidence="1">The sequence shown here is derived from an EMBL/GenBank/DDBJ whole genome shotgun (WGS) entry which is preliminary data.</text>
</comment>
<evidence type="ECO:0000313" key="1">
    <source>
        <dbReference type="EMBL" id="MFD2696075.1"/>
    </source>
</evidence>
<reference evidence="2" key="1">
    <citation type="journal article" date="2019" name="Int. J. Syst. Evol. Microbiol.">
        <title>The Global Catalogue of Microorganisms (GCM) 10K type strain sequencing project: providing services to taxonomists for standard genome sequencing and annotation.</title>
        <authorList>
            <consortium name="The Broad Institute Genomics Platform"/>
            <consortium name="The Broad Institute Genome Sequencing Center for Infectious Disease"/>
            <person name="Wu L."/>
            <person name="Ma J."/>
        </authorList>
    </citation>
    <scope>NUCLEOTIDE SEQUENCE [LARGE SCALE GENOMIC DNA]</scope>
    <source>
        <strain evidence="2">TISTR 2466</strain>
    </source>
</reference>
<organism evidence="1 2">
    <name type="scientific">Sporolactobacillus shoreicorticis</name>
    <dbReference type="NCBI Taxonomy" id="1923877"/>
    <lineage>
        <taxon>Bacteria</taxon>
        <taxon>Bacillati</taxon>
        <taxon>Bacillota</taxon>
        <taxon>Bacilli</taxon>
        <taxon>Bacillales</taxon>
        <taxon>Sporolactobacillaceae</taxon>
        <taxon>Sporolactobacillus</taxon>
    </lineage>
</organism>